<protein>
    <submittedName>
        <fullName evidence="1">DUF4442 domain-containing protein</fullName>
    </submittedName>
</protein>
<dbReference type="RefSeq" id="WP_191729784.1">
    <property type="nucleotide sequence ID" value="NZ_JACSQJ010000006.1"/>
</dbReference>
<dbReference type="Pfam" id="PF14539">
    <property type="entry name" value="DUF4442"/>
    <property type="match status" value="1"/>
</dbReference>
<gene>
    <name evidence="1" type="ORF">H9645_11215</name>
</gene>
<dbReference type="EMBL" id="JACSQJ010000006">
    <property type="protein sequence ID" value="MBD7988593.1"/>
    <property type="molecule type" value="Genomic_DNA"/>
</dbReference>
<organism evidence="1 2">
    <name type="scientific">Luteimonas colneyensis</name>
    <dbReference type="NCBI Taxonomy" id="2762230"/>
    <lineage>
        <taxon>Bacteria</taxon>
        <taxon>Pseudomonadati</taxon>
        <taxon>Pseudomonadota</taxon>
        <taxon>Gammaproteobacteria</taxon>
        <taxon>Lysobacterales</taxon>
        <taxon>Lysobacteraceae</taxon>
        <taxon>Luteimonas</taxon>
    </lineage>
</organism>
<dbReference type="SUPFAM" id="SSF54637">
    <property type="entry name" value="Thioesterase/thiol ester dehydrase-isomerase"/>
    <property type="match status" value="1"/>
</dbReference>
<dbReference type="CDD" id="cd03443">
    <property type="entry name" value="PaaI_thioesterase"/>
    <property type="match status" value="1"/>
</dbReference>
<evidence type="ECO:0000313" key="2">
    <source>
        <dbReference type="Proteomes" id="UP000647183"/>
    </source>
</evidence>
<accession>A0ABR8UKP3</accession>
<dbReference type="InterPro" id="IPR029069">
    <property type="entry name" value="HotDog_dom_sf"/>
</dbReference>
<proteinExistence type="predicted"/>
<reference evidence="1 2" key="1">
    <citation type="submission" date="2020-08" db="EMBL/GenBank/DDBJ databases">
        <title>A Genomic Blueprint of the Chicken Gut Microbiome.</title>
        <authorList>
            <person name="Gilroy R."/>
            <person name="Ravi A."/>
            <person name="Getino M."/>
            <person name="Pursley I."/>
            <person name="Horton D.L."/>
            <person name="Alikhan N.-F."/>
            <person name="Baker D."/>
            <person name="Gharbi K."/>
            <person name="Hall N."/>
            <person name="Watson M."/>
            <person name="Adriaenssens E.M."/>
            <person name="Foster-Nyarko E."/>
            <person name="Jarju S."/>
            <person name="Secka A."/>
            <person name="Antonio M."/>
            <person name="Oren A."/>
            <person name="Chaudhuri R."/>
            <person name="La Ragione R.M."/>
            <person name="Hildebrand F."/>
            <person name="Pallen M.J."/>
        </authorList>
    </citation>
    <scope>NUCLEOTIDE SEQUENCE [LARGE SCALE GENOMIC DNA]</scope>
    <source>
        <strain evidence="1 2">Sa2BVA3</strain>
    </source>
</reference>
<dbReference type="Proteomes" id="UP000647183">
    <property type="component" value="Unassembled WGS sequence"/>
</dbReference>
<sequence length="158" mass="17434">MAASILDIHRRVTRWPCGGWLFSKLVCLKAPYFASISPRIERLEPRRCEASLRHRRRVTNHIGSVHAIALCNLAELAGGLATDASLPPSMRWIPKGMEVEYLKKAMGTMRAVAMPAAPVVESTEGYALPVAVTITDPAGEAVFRARISMWVSPKRSRP</sequence>
<comment type="caution">
    <text evidence="1">The sequence shown here is derived from an EMBL/GenBank/DDBJ whole genome shotgun (WGS) entry which is preliminary data.</text>
</comment>
<evidence type="ECO:0000313" key="1">
    <source>
        <dbReference type="EMBL" id="MBD7988593.1"/>
    </source>
</evidence>
<dbReference type="InterPro" id="IPR027961">
    <property type="entry name" value="DUF4442"/>
</dbReference>
<keyword evidence="2" id="KW-1185">Reference proteome</keyword>
<dbReference type="Gene3D" id="3.10.129.10">
    <property type="entry name" value="Hotdog Thioesterase"/>
    <property type="match status" value="1"/>
</dbReference>
<name>A0ABR8UKP3_9GAMM</name>